<keyword evidence="10 17" id="KW-0851">Voltage-gated channel</keyword>
<keyword evidence="23" id="KW-1185">Reference proteome</keyword>
<dbReference type="FunFam" id="1.10.287.70:FF:000059">
    <property type="entry name" value="Voltage-dependent N-type calcium channel subunit alpha"/>
    <property type="match status" value="1"/>
</dbReference>
<evidence type="ECO:0000256" key="13">
    <source>
        <dbReference type="ARBA" id="ARBA00023136"/>
    </source>
</evidence>
<dbReference type="FunFam" id="1.20.120.350:FF:000011">
    <property type="entry name" value="Voltage-dependent N-type calcium channel subunit alpha"/>
    <property type="match status" value="1"/>
</dbReference>
<keyword evidence="6 20" id="KW-0812">Transmembrane</keyword>
<evidence type="ECO:0000256" key="9">
    <source>
        <dbReference type="ARBA" id="ARBA00022837"/>
    </source>
</evidence>
<feature type="region of interest" description="Disordered" evidence="19">
    <location>
        <begin position="609"/>
        <end position="635"/>
    </location>
</feature>
<feature type="transmembrane region" description="Helical" evidence="20">
    <location>
        <begin position="943"/>
        <end position="968"/>
    </location>
</feature>
<feature type="coiled-coil region" evidence="18">
    <location>
        <begin position="1427"/>
        <end position="1454"/>
    </location>
</feature>
<dbReference type="Gene3D" id="1.10.287.70">
    <property type="match status" value="4"/>
</dbReference>
<reference evidence="22 23" key="1">
    <citation type="journal article" date="2018" name="Nat. Ecol. Evol.">
        <title>Genomic signatures of mitonuclear coevolution across populations of Tigriopus californicus.</title>
        <authorList>
            <person name="Barreto F.S."/>
            <person name="Watson E.T."/>
            <person name="Lima T.G."/>
            <person name="Willett C.S."/>
            <person name="Edmands S."/>
            <person name="Li W."/>
            <person name="Burton R.S."/>
        </authorList>
    </citation>
    <scope>NUCLEOTIDE SEQUENCE [LARGE SCALE GENOMIC DNA]</scope>
    <source>
        <strain evidence="22 23">San Diego</strain>
    </source>
</reference>
<dbReference type="GO" id="GO:0005891">
    <property type="term" value="C:voltage-gated calcium channel complex"/>
    <property type="evidence" value="ECO:0007669"/>
    <property type="project" value="InterPro"/>
</dbReference>
<evidence type="ECO:0000256" key="5">
    <source>
        <dbReference type="ARBA" id="ARBA00022673"/>
    </source>
</evidence>
<feature type="transmembrane region" description="Helical" evidence="20">
    <location>
        <begin position="1127"/>
        <end position="1156"/>
    </location>
</feature>
<feature type="transmembrane region" description="Helical" evidence="20">
    <location>
        <begin position="278"/>
        <end position="303"/>
    </location>
</feature>
<comment type="similarity">
    <text evidence="17">Belongs to the calcium channel alpha-1 subunit (TC 1.A.1.11) family.</text>
</comment>
<dbReference type="Gene3D" id="6.10.250.2500">
    <property type="match status" value="1"/>
</dbReference>
<dbReference type="Pfam" id="PF08763">
    <property type="entry name" value="Ca_chan_IQ"/>
    <property type="match status" value="1"/>
</dbReference>
<evidence type="ECO:0000256" key="6">
    <source>
        <dbReference type="ARBA" id="ARBA00022692"/>
    </source>
</evidence>
<feature type="compositionally biased region" description="Polar residues" evidence="19">
    <location>
        <begin position="1598"/>
        <end position="1611"/>
    </location>
</feature>
<evidence type="ECO:0000256" key="4">
    <source>
        <dbReference type="ARBA" id="ARBA00022568"/>
    </source>
</evidence>
<dbReference type="GO" id="GO:0098703">
    <property type="term" value="P:calcium ion import across plasma membrane"/>
    <property type="evidence" value="ECO:0007669"/>
    <property type="project" value="TreeGrafter"/>
</dbReference>
<feature type="binding site" evidence="16">
    <location>
        <position position="544"/>
    </location>
    <ligand>
        <name>Ca(2+)</name>
        <dbReference type="ChEBI" id="CHEBI:29108"/>
    </ligand>
</feature>
<evidence type="ECO:0000313" key="22">
    <source>
        <dbReference type="EMBL" id="TRY81227.1"/>
    </source>
</evidence>
<feature type="transmembrane region" description="Helical" evidence="20">
    <location>
        <begin position="40"/>
        <end position="60"/>
    </location>
</feature>
<evidence type="ECO:0000256" key="2">
    <source>
        <dbReference type="ARBA" id="ARBA00022448"/>
    </source>
</evidence>
<feature type="transmembrane region" description="Helical" evidence="20">
    <location>
        <begin position="1236"/>
        <end position="1259"/>
    </location>
</feature>
<dbReference type="Pfam" id="PF00520">
    <property type="entry name" value="Ion_trans"/>
    <property type="match status" value="4"/>
</dbReference>
<sequence length="1829" mass="207696">MVRRQKPMPGKHKAAELPSSMFILSGTNPFRRAAMWLVRWIAFEWLIILTIIANCVVMAMDEHLPHRDKSTLDHKLEELEPWFMGIFTMEMIVKILADGFILHKGSYLRNPWNIMDFIVVVSGFLPYLIPASDDGKSGPDLSTLRTFRVLRPLKLVSGVPSLQVVMSAIGKAIGPLVNIALLLLFAIIIFAIIGLEFYAGALNKTCYDIEDLNRVVMESESGNPCHDGVAADAPIGAYTCNQEVSICLEKWEGPNSGITSFDNIALAMLTTNDALGSVFNWVFFIPLIVLGSFFMLNLVLGVLSGEFAKEKERVESRSGFMKLKEQQRLDKELNGYVQWICRAEDLVLAEERTSDEDRARITEQRKKWEEKIRKGMTTINKNDSVETNSVDDEDDYAEFLFLSAFIFEMSIRMYALGVTAFFNSSFNRFDVMVITGSVLEVFWVNFHERAGSFGLSALRALRLLRVFKVTKYWSRLRNLVIALMNAISSILSLLFLLFLFIFIFALLGMQLFGGSFNFPEGTPTSNFNTIVAALLTVFQILTGEDWNQVMYTAINSKGGRANGGTIYSLYFVMLTLCGDYTLLNVFLAIACDSLDQAAALTEAEEAEKERQKQAAEQLLNKDKVQEEDKSPEEEIDPIRAAEMAFERAAEAAARAALQAEEEEEEEEERPILPYSSFFILSSTNPLRILVHWIVTKKVFDMFIMLIIVLSSIALASEDPVDEDSPRNKFMGYADYFFTAIFTLECSLKILDLGFILHPGAYMRDFWNFMDITVVTCALISFYHTIAGTPTGQRLKSLKLLRVLRPLKTINRIPQLKAVFDCVVISLKNVFNILVVYILFQFIFAVVGVQLFNGKFFYCTDESKGTPEECQGYFYIFEDRHLPPLVLERNWEKKSFHYDNCFMAMLTLFAVQTSEGWVAILQDSMSSTYEEEGPIPWFRVEMSIFYIVFFIVFPFFFVNIFVALIIVTFNELGEAELQDDMDKNQKSCIDFAIQAKPMELYVPDETSGPRYHIWKLVTSEPFENFILMLIVCNTILLMLKFHGAPLYFTDILSYFNLVFTLLFTVECIFKLVSFGPRNYFKDSWNTFDFITVVGSIIDATKMVSVGFLKLFRAARLIKLLRRSVSVRILLYTFVQSLKALPYVCMLMGMLFFIYAIVGMQLFGSMMIDPSSSIERHNNFRHFFQSLMLLFRCATGEAWPDIMLDAASGRPCDPLAIELNKTTGLPAWEQTCGSSLTYIYFVSFIFLCSFIMLNLFVAVIMDNFDYLTRDSSILGSHHLGEFINTWSNYDPSGTGKIHYTEVFNMLRDIDPPLGFGKKCPERMAYKKLIRMNMPMDMEGKVNFTTTLFALIRENLKINVRESSEMDQADIELRTTIIKCWPHTKREKIELLVPTWKQTGTGHLTVGKLYGGILIYDNWKKTKFGQIEVLRQQEAEIQELERAAKEIERAKLRQEAIDRGEDPDALIFSDDDVEGIHESDKQNNNAHESEHVPNLDDPDNAYYPEEEYYDVLGRPLNHHGVNKMPPIQEHGYEDEYGYVDEGEGNWGGWDQPWPNDYGHQDAPYTQSSVRSPSFSNFDPYYPPRPNGYEPGPPPPPAPMESWNQQTSYPTQRPNGTGRKLPQTPKMPSTLTNHLQGQSHSHNHIGNQSNGPGGYQANNSRVPNHVDQLAMPLSMGRKLPATPNKPSSLFGQTASMAFHNLTERFNKPSSLSFRPHVTDTANASPSCGSFSFPKLNGSPSHPFPNQFSGSAGFMGNFSGFSTPMDTVLDRFGRTGPAALHPPSSFPGQRKLPSLAHFGRSNSLGRNLPPIPSKPPTLVRRRTFEDDDYRTDWI</sequence>
<keyword evidence="7 16" id="KW-0479">Metal-binding</keyword>
<dbReference type="SUPFAM" id="SSF81324">
    <property type="entry name" value="Voltage-gated potassium channels"/>
    <property type="match status" value="4"/>
</dbReference>
<feature type="transmembrane region" description="Helical" evidence="20">
    <location>
        <begin position="82"/>
        <end position="102"/>
    </location>
</feature>
<keyword evidence="11 20" id="KW-1133">Transmembrane helix</keyword>
<dbReference type="Pfam" id="PF16905">
    <property type="entry name" value="GPHH"/>
    <property type="match status" value="1"/>
</dbReference>
<feature type="compositionally biased region" description="Polar residues" evidence="19">
    <location>
        <begin position="1560"/>
        <end position="1573"/>
    </location>
</feature>
<evidence type="ECO:0000256" key="16">
    <source>
        <dbReference type="PIRSR" id="PIRSR602077-1"/>
    </source>
</evidence>
<feature type="transmembrane region" description="Helical" evidence="20">
    <location>
        <begin position="399"/>
        <end position="422"/>
    </location>
</feature>
<dbReference type="Gene3D" id="1.10.238.10">
    <property type="entry name" value="EF-hand"/>
    <property type="match status" value="1"/>
</dbReference>
<evidence type="ECO:0000256" key="12">
    <source>
        <dbReference type="ARBA" id="ARBA00023065"/>
    </source>
</evidence>
<protein>
    <recommendedName>
        <fullName evidence="21">EF-hand domain-containing protein</fullName>
    </recommendedName>
</protein>
<dbReference type="FunFam" id="1.10.287.70:FF:000023">
    <property type="entry name" value="Voltage-dependent R-type calcium channel subunit alpha"/>
    <property type="match status" value="1"/>
</dbReference>
<dbReference type="PANTHER" id="PTHR45628">
    <property type="entry name" value="VOLTAGE-DEPENDENT CALCIUM CHANNEL TYPE A SUBUNIT ALPHA-1"/>
    <property type="match status" value="1"/>
</dbReference>
<gene>
    <name evidence="22" type="ORF">TCAL_10443</name>
</gene>
<dbReference type="PRINTS" id="PR00167">
    <property type="entry name" value="CACHANNEL"/>
</dbReference>
<dbReference type="FunFam" id="1.10.238.10:FF:000063">
    <property type="entry name" value="Voltage-dependent N-type calcium channel subunit alpha"/>
    <property type="match status" value="1"/>
</dbReference>
<feature type="compositionally biased region" description="Basic and acidic residues" evidence="19">
    <location>
        <begin position="1473"/>
        <end position="1491"/>
    </location>
</feature>
<evidence type="ECO:0000256" key="20">
    <source>
        <dbReference type="SAM" id="Phobius"/>
    </source>
</evidence>
<comment type="subcellular location">
    <subcellularLocation>
        <location evidence="1 17">Membrane</location>
        <topology evidence="1 17">Multi-pass membrane protein</topology>
    </subcellularLocation>
</comment>
<evidence type="ECO:0000256" key="11">
    <source>
        <dbReference type="ARBA" id="ARBA00022989"/>
    </source>
</evidence>
<keyword evidence="5 17" id="KW-0107">Calcium channel</keyword>
<feature type="compositionally biased region" description="Pro residues" evidence="19">
    <location>
        <begin position="1577"/>
        <end position="1595"/>
    </location>
</feature>
<feature type="transmembrane region" description="Helical" evidence="20">
    <location>
        <begin position="768"/>
        <end position="785"/>
    </location>
</feature>
<evidence type="ECO:0000256" key="1">
    <source>
        <dbReference type="ARBA" id="ARBA00004141"/>
    </source>
</evidence>
<dbReference type="Proteomes" id="UP000318571">
    <property type="component" value="Chromosome 12"/>
</dbReference>
<feature type="region of interest" description="Disordered" evidence="19">
    <location>
        <begin position="1473"/>
        <end position="1499"/>
    </location>
</feature>
<feature type="transmembrane region" description="Helical" evidence="20">
    <location>
        <begin position="176"/>
        <end position="195"/>
    </location>
</feature>
<keyword evidence="9 16" id="KW-0106">Calcium</keyword>
<evidence type="ECO:0000313" key="23">
    <source>
        <dbReference type="Proteomes" id="UP000318571"/>
    </source>
</evidence>
<dbReference type="InterPro" id="IPR014873">
    <property type="entry name" value="VDCC_a1su_IQ"/>
</dbReference>
<evidence type="ECO:0000256" key="17">
    <source>
        <dbReference type="RuleBase" id="RU003808"/>
    </source>
</evidence>
<keyword evidence="18" id="KW-0175">Coiled coil</keyword>
<accession>A0A553PU90</accession>
<evidence type="ECO:0000259" key="21">
    <source>
        <dbReference type="PROSITE" id="PS50222"/>
    </source>
</evidence>
<dbReference type="InterPro" id="IPR002077">
    <property type="entry name" value="VDCCAlpha1"/>
</dbReference>
<feature type="binding site" evidence="16">
    <location>
        <position position="914"/>
    </location>
    <ligand>
        <name>Ca(2+)</name>
        <dbReference type="ChEBI" id="CHEBI:29108"/>
    </ligand>
</feature>
<dbReference type="FunFam" id="1.20.120.350:FF:000095">
    <property type="entry name" value="Voltage-gated Ca2+ channel, alpha subunit"/>
    <property type="match status" value="1"/>
</dbReference>
<dbReference type="InterPro" id="IPR002048">
    <property type="entry name" value="EF_hand_dom"/>
</dbReference>
<dbReference type="GO" id="GO:0005509">
    <property type="term" value="F:calcium ion binding"/>
    <property type="evidence" value="ECO:0007669"/>
    <property type="project" value="InterPro"/>
</dbReference>
<dbReference type="GO" id="GO:0045202">
    <property type="term" value="C:synapse"/>
    <property type="evidence" value="ECO:0007669"/>
    <property type="project" value="GOC"/>
</dbReference>
<feature type="transmembrane region" description="Helical" evidence="20">
    <location>
        <begin position="829"/>
        <end position="851"/>
    </location>
</feature>
<dbReference type="InterPro" id="IPR050599">
    <property type="entry name" value="VDCC_alpha-1_subunit"/>
</dbReference>
<dbReference type="GO" id="GO:0008331">
    <property type="term" value="F:high voltage-gated calcium channel activity"/>
    <property type="evidence" value="ECO:0007669"/>
    <property type="project" value="TreeGrafter"/>
</dbReference>
<feature type="transmembrane region" description="Helical" evidence="20">
    <location>
        <begin position="1050"/>
        <end position="1071"/>
    </location>
</feature>
<feature type="transmembrane region" description="Helical" evidence="20">
    <location>
        <begin position="114"/>
        <end position="132"/>
    </location>
</feature>
<dbReference type="InterPro" id="IPR005821">
    <property type="entry name" value="Ion_trans_dom"/>
</dbReference>
<keyword evidence="3" id="KW-0597">Phosphoprotein</keyword>
<evidence type="ECO:0000256" key="14">
    <source>
        <dbReference type="ARBA" id="ARBA00023180"/>
    </source>
</evidence>
<evidence type="ECO:0000256" key="15">
    <source>
        <dbReference type="ARBA" id="ARBA00023303"/>
    </source>
</evidence>
<evidence type="ECO:0000256" key="7">
    <source>
        <dbReference type="ARBA" id="ARBA00022723"/>
    </source>
</evidence>
<keyword evidence="12" id="KW-0406">Ion transport</keyword>
<keyword evidence="2" id="KW-0813">Transport</keyword>
<dbReference type="PANTHER" id="PTHR45628:SF7">
    <property type="entry name" value="VOLTAGE-DEPENDENT CALCIUM CHANNEL TYPE A SUBUNIT ALPHA-1"/>
    <property type="match status" value="1"/>
</dbReference>
<evidence type="ECO:0000256" key="3">
    <source>
        <dbReference type="ARBA" id="ARBA00022553"/>
    </source>
</evidence>
<feature type="transmembrane region" description="Helical" evidence="20">
    <location>
        <begin position="735"/>
        <end position="756"/>
    </location>
</feature>
<keyword evidence="4 17" id="KW-0109">Calcium transport</keyword>
<dbReference type="InterPro" id="IPR027359">
    <property type="entry name" value="Volt_channel_dom_sf"/>
</dbReference>
<comment type="caution">
    <text evidence="22">The sequence shown here is derived from an EMBL/GenBank/DDBJ whole genome shotgun (WGS) entry which is preliminary data.</text>
</comment>
<keyword evidence="14" id="KW-0325">Glycoprotein</keyword>
<evidence type="ECO:0000256" key="18">
    <source>
        <dbReference type="SAM" id="Coils"/>
    </source>
</evidence>
<organism evidence="22 23">
    <name type="scientific">Tigriopus californicus</name>
    <name type="common">Marine copepod</name>
    <dbReference type="NCBI Taxonomy" id="6832"/>
    <lineage>
        <taxon>Eukaryota</taxon>
        <taxon>Metazoa</taxon>
        <taxon>Ecdysozoa</taxon>
        <taxon>Arthropoda</taxon>
        <taxon>Crustacea</taxon>
        <taxon>Multicrustacea</taxon>
        <taxon>Hexanauplia</taxon>
        <taxon>Copepoda</taxon>
        <taxon>Harpacticoida</taxon>
        <taxon>Harpacticidae</taxon>
        <taxon>Tigriopus</taxon>
    </lineage>
</organism>
<evidence type="ECO:0000256" key="19">
    <source>
        <dbReference type="SAM" id="MobiDB-lite"/>
    </source>
</evidence>
<feature type="transmembrane region" description="Helical" evidence="20">
    <location>
        <begin position="567"/>
        <end position="590"/>
    </location>
</feature>
<feature type="transmembrane region" description="Helical" evidence="20">
    <location>
        <begin position="697"/>
        <end position="715"/>
    </location>
</feature>
<feature type="compositionally biased region" description="Polar residues" evidence="19">
    <location>
        <begin position="1622"/>
        <end position="1657"/>
    </location>
</feature>
<feature type="region of interest" description="Disordered" evidence="19">
    <location>
        <begin position="1773"/>
        <end position="1817"/>
    </location>
</feature>
<dbReference type="PROSITE" id="PS50222">
    <property type="entry name" value="EF_HAND_2"/>
    <property type="match status" value="1"/>
</dbReference>
<feature type="domain" description="EF-hand" evidence="21">
    <location>
        <begin position="1275"/>
        <end position="1310"/>
    </location>
</feature>
<evidence type="ECO:0000256" key="10">
    <source>
        <dbReference type="ARBA" id="ARBA00022882"/>
    </source>
</evidence>
<feature type="transmembrane region" description="Helical" evidence="20">
    <location>
        <begin position="482"/>
        <end position="507"/>
    </location>
</feature>
<dbReference type="SMART" id="SM01062">
    <property type="entry name" value="Ca_chan_IQ"/>
    <property type="match status" value="1"/>
</dbReference>
<dbReference type="STRING" id="6832.A0A553PU90"/>
<dbReference type="InterPro" id="IPR031649">
    <property type="entry name" value="GPHH_dom"/>
</dbReference>
<dbReference type="EMBL" id="VCGU01000001">
    <property type="protein sequence ID" value="TRY81227.1"/>
    <property type="molecule type" value="Genomic_DNA"/>
</dbReference>
<feature type="transmembrane region" description="Helical" evidence="20">
    <location>
        <begin position="1021"/>
        <end position="1038"/>
    </location>
</feature>
<dbReference type="Gene3D" id="1.20.120.350">
    <property type="entry name" value="Voltage-gated potassium channels. Chain C"/>
    <property type="match status" value="4"/>
</dbReference>
<dbReference type="OMA" id="CVFTMEM"/>
<feature type="compositionally biased region" description="Basic and acidic residues" evidence="19">
    <location>
        <begin position="609"/>
        <end position="628"/>
    </location>
</feature>
<proteinExistence type="inferred from homology"/>
<evidence type="ECO:0000256" key="8">
    <source>
        <dbReference type="ARBA" id="ARBA00022737"/>
    </source>
</evidence>
<feature type="transmembrane region" description="Helical" evidence="20">
    <location>
        <begin position="1083"/>
        <end position="1107"/>
    </location>
</feature>
<name>A0A553PU90_TIGCA</name>
<keyword evidence="8" id="KW-0677">Repeat</keyword>
<keyword evidence="15" id="KW-0407">Ion channel</keyword>
<feature type="region of interest" description="Disordered" evidence="19">
    <location>
        <begin position="1544"/>
        <end position="1657"/>
    </location>
</feature>
<dbReference type="GO" id="GO:0007268">
    <property type="term" value="P:chemical synaptic transmission"/>
    <property type="evidence" value="ECO:0007669"/>
    <property type="project" value="TreeGrafter"/>
</dbReference>
<keyword evidence="13 20" id="KW-0472">Membrane</keyword>